<organism evidence="1">
    <name type="scientific">Arundo donax</name>
    <name type="common">Giant reed</name>
    <name type="synonym">Donax arundinaceus</name>
    <dbReference type="NCBI Taxonomy" id="35708"/>
    <lineage>
        <taxon>Eukaryota</taxon>
        <taxon>Viridiplantae</taxon>
        <taxon>Streptophyta</taxon>
        <taxon>Embryophyta</taxon>
        <taxon>Tracheophyta</taxon>
        <taxon>Spermatophyta</taxon>
        <taxon>Magnoliopsida</taxon>
        <taxon>Liliopsida</taxon>
        <taxon>Poales</taxon>
        <taxon>Poaceae</taxon>
        <taxon>PACMAD clade</taxon>
        <taxon>Arundinoideae</taxon>
        <taxon>Arundineae</taxon>
        <taxon>Arundo</taxon>
    </lineage>
</organism>
<reference evidence="1" key="1">
    <citation type="submission" date="2014-09" db="EMBL/GenBank/DDBJ databases">
        <authorList>
            <person name="Magalhaes I.L.F."/>
            <person name="Oliveira U."/>
            <person name="Santos F.R."/>
            <person name="Vidigal T.H.D.A."/>
            <person name="Brescovit A.D."/>
            <person name="Santos A.J."/>
        </authorList>
    </citation>
    <scope>NUCLEOTIDE SEQUENCE</scope>
    <source>
        <tissue evidence="1">Shoot tissue taken approximately 20 cm above the soil surface</tissue>
    </source>
</reference>
<proteinExistence type="predicted"/>
<protein>
    <submittedName>
        <fullName evidence="1">Uncharacterized protein</fullName>
    </submittedName>
</protein>
<accession>A0A0A8YKK6</accession>
<evidence type="ECO:0000313" key="1">
    <source>
        <dbReference type="EMBL" id="JAD25890.1"/>
    </source>
</evidence>
<name>A0A0A8YKK6_ARUDO</name>
<sequence>MLQFLLYYSIWHVSNVPNSLLYFLTNWQGSPLPLFSFSI</sequence>
<dbReference type="EMBL" id="GBRH01272005">
    <property type="protein sequence ID" value="JAD25890.1"/>
    <property type="molecule type" value="Transcribed_RNA"/>
</dbReference>
<dbReference type="AlphaFoldDB" id="A0A0A8YKK6"/>
<reference evidence="1" key="2">
    <citation type="journal article" date="2015" name="Data Brief">
        <title>Shoot transcriptome of the giant reed, Arundo donax.</title>
        <authorList>
            <person name="Barrero R.A."/>
            <person name="Guerrero F.D."/>
            <person name="Moolhuijzen P."/>
            <person name="Goolsby J.A."/>
            <person name="Tidwell J."/>
            <person name="Bellgard S.E."/>
            <person name="Bellgard M.I."/>
        </authorList>
    </citation>
    <scope>NUCLEOTIDE SEQUENCE</scope>
    <source>
        <tissue evidence="1">Shoot tissue taken approximately 20 cm above the soil surface</tissue>
    </source>
</reference>